<dbReference type="SMART" id="SM01086">
    <property type="entry name" value="ClpB_D2-small"/>
    <property type="match status" value="1"/>
</dbReference>
<evidence type="ECO:0000256" key="5">
    <source>
        <dbReference type="SAM" id="Coils"/>
    </source>
</evidence>
<keyword evidence="4" id="KW-0143">Chaperone</keyword>
<keyword evidence="3 8" id="KW-0067">ATP-binding</keyword>
<dbReference type="InterPro" id="IPR041546">
    <property type="entry name" value="ClpA/ClpB_AAA_lid"/>
</dbReference>
<dbReference type="Pfam" id="PF07724">
    <property type="entry name" value="AAA_2"/>
    <property type="match status" value="1"/>
</dbReference>
<dbReference type="Gene3D" id="3.40.50.300">
    <property type="entry name" value="P-loop containing nucleotide triphosphate hydrolases"/>
    <property type="match status" value="2"/>
</dbReference>
<keyword evidence="8" id="KW-0378">Hydrolase</keyword>
<evidence type="ECO:0000256" key="3">
    <source>
        <dbReference type="ARBA" id="ARBA00022840"/>
    </source>
</evidence>
<evidence type="ECO:0000313" key="8">
    <source>
        <dbReference type="EMBL" id="TDT67434.1"/>
    </source>
</evidence>
<keyword evidence="5" id="KW-0175">Coiled coil</keyword>
<dbReference type="Gene3D" id="1.10.1780.10">
    <property type="entry name" value="Clp, N-terminal domain"/>
    <property type="match status" value="1"/>
</dbReference>
<feature type="domain" description="AAA+ ATPase" evidence="6">
    <location>
        <begin position="199"/>
        <end position="344"/>
    </location>
</feature>
<dbReference type="InterPro" id="IPR036628">
    <property type="entry name" value="Clp_N_dom_sf"/>
</dbReference>
<dbReference type="InterPro" id="IPR027417">
    <property type="entry name" value="P-loop_NTPase"/>
</dbReference>
<organism evidence="8 9">
    <name type="scientific">Hypnocyclicus thermotrophus</name>
    <dbReference type="NCBI Taxonomy" id="1627895"/>
    <lineage>
        <taxon>Bacteria</taxon>
        <taxon>Fusobacteriati</taxon>
        <taxon>Fusobacteriota</taxon>
        <taxon>Fusobacteriia</taxon>
        <taxon>Fusobacteriales</taxon>
        <taxon>Fusobacteriaceae</taxon>
        <taxon>Hypnocyclicus</taxon>
    </lineage>
</organism>
<dbReference type="InterPro" id="IPR004176">
    <property type="entry name" value="Clp_R_N"/>
</dbReference>
<keyword evidence="2" id="KW-0547">Nucleotide-binding</keyword>
<dbReference type="PROSITE" id="PS00871">
    <property type="entry name" value="CLPAB_2"/>
    <property type="match status" value="1"/>
</dbReference>
<dbReference type="SUPFAM" id="SSF81923">
    <property type="entry name" value="Double Clp-N motif"/>
    <property type="match status" value="1"/>
</dbReference>
<name>A0AA46DX49_9FUSO</name>
<reference evidence="8 9" key="1">
    <citation type="submission" date="2019-03" db="EMBL/GenBank/DDBJ databases">
        <title>Genomic Encyclopedia of Type Strains, Phase IV (KMG-IV): sequencing the most valuable type-strain genomes for metagenomic binning, comparative biology and taxonomic classification.</title>
        <authorList>
            <person name="Goeker M."/>
        </authorList>
    </citation>
    <scope>NUCLEOTIDE SEQUENCE [LARGE SCALE GENOMIC DNA]</scope>
    <source>
        <strain evidence="8 9">DSM 100055</strain>
    </source>
</reference>
<dbReference type="InterPro" id="IPR050130">
    <property type="entry name" value="ClpA_ClpB"/>
</dbReference>
<dbReference type="AlphaFoldDB" id="A0AA46DX49"/>
<dbReference type="Pfam" id="PF00004">
    <property type="entry name" value="AAA"/>
    <property type="match status" value="1"/>
</dbReference>
<dbReference type="GO" id="GO:0005524">
    <property type="term" value="F:ATP binding"/>
    <property type="evidence" value="ECO:0007669"/>
    <property type="project" value="UniProtKB-KW"/>
</dbReference>
<dbReference type="GO" id="GO:0006508">
    <property type="term" value="P:proteolysis"/>
    <property type="evidence" value="ECO:0007669"/>
    <property type="project" value="UniProtKB-KW"/>
</dbReference>
<dbReference type="RefSeq" id="WP_134113846.1">
    <property type="nucleotide sequence ID" value="NZ_SOBG01000010.1"/>
</dbReference>
<dbReference type="InterPro" id="IPR028299">
    <property type="entry name" value="ClpA/B_CS2"/>
</dbReference>
<keyword evidence="1" id="KW-0677">Repeat</keyword>
<dbReference type="GO" id="GO:0034605">
    <property type="term" value="P:cellular response to heat"/>
    <property type="evidence" value="ECO:0007669"/>
    <property type="project" value="TreeGrafter"/>
</dbReference>
<dbReference type="Pfam" id="PF10431">
    <property type="entry name" value="ClpB_D2-small"/>
    <property type="match status" value="1"/>
</dbReference>
<dbReference type="PANTHER" id="PTHR11638">
    <property type="entry name" value="ATP-DEPENDENT CLP PROTEASE"/>
    <property type="match status" value="1"/>
</dbReference>
<feature type="coiled-coil region" evidence="5">
    <location>
        <begin position="651"/>
        <end position="678"/>
    </location>
</feature>
<accession>A0AA46DX49</accession>
<sequence>MRLDKYANEILSKSYLMAEEEKYEYLTPEYVMYTALNYKNMRKLLMDLGVNIQELKLDLEKYLNENTYKSENGPINSILLDNIISKATLQKASAGKDIVTYYDIFLSMYDEEESHISYFLKKQGLKRIDILNYITSIDNEKSIDYDEDEFGEDEFDEDINYLETYATNLTELAKEKKLDPLIGREEILERTMQVLLRRTKNNPLHIGESGVGKTAITEGLAQLIAKNKVPKNLKDTNIYSIDIATILAGTKYRGDFEERLKNILLELSTEEKPIVYIDEIHTLMGAGAGTNTALDASNILKPYLTSSNIRFIGSTTFDEYKKFIEKNKAFARRFQTIVVEEPSVEDSIKILMGIKSKYEKYHNVKYTDKAIEAACTLSNKYIQDRHLPDKAIDIIDETAAFYRIKNNRKITITEEHIEKIISKLARVPKEKIEENEVDRLRTLDKELEKSIFGQEQAITEIVKAIRRSRVGFNDENKPIASFLFVGNTGVGKTELAKQLANTMQIPLVRFDMSEYQEKHSVAKLIGTPPGYVGYEEGGQLIDAIKKNPHCVLLLDEIEKAHFDIYNVLLQIMDYATLTENNGRKADFKNVILIMTSNAGASDMSKNLVGFGQKTMGETSVSKAINKVFSPEFRNRLSSIVLFNDLNKDMAILVTKKEIDKLNKKLADKKIKIELSEETFEHISNKALNTKYGAREIIRYIDKDIKDWLVEKILFNEIRENQNIYINIENDKLNFKIKK</sequence>
<evidence type="ECO:0000313" key="9">
    <source>
        <dbReference type="Proteomes" id="UP000294678"/>
    </source>
</evidence>
<evidence type="ECO:0000256" key="1">
    <source>
        <dbReference type="ARBA" id="ARBA00022737"/>
    </source>
</evidence>
<dbReference type="FunFam" id="1.10.8.60:FF:000011">
    <property type="entry name" value="ATP-dependent Clp protease ATP-binding subunit"/>
    <property type="match status" value="1"/>
</dbReference>
<evidence type="ECO:0000256" key="2">
    <source>
        <dbReference type="ARBA" id="ARBA00022741"/>
    </source>
</evidence>
<comment type="caution">
    <text evidence="8">The sequence shown here is derived from an EMBL/GenBank/DDBJ whole genome shotgun (WGS) entry which is preliminary data.</text>
</comment>
<dbReference type="EMBL" id="SOBG01000010">
    <property type="protein sequence ID" value="TDT67434.1"/>
    <property type="molecule type" value="Genomic_DNA"/>
</dbReference>
<dbReference type="Proteomes" id="UP000294678">
    <property type="component" value="Unassembled WGS sequence"/>
</dbReference>
<dbReference type="GO" id="GO:0008233">
    <property type="term" value="F:peptidase activity"/>
    <property type="evidence" value="ECO:0007669"/>
    <property type="project" value="UniProtKB-KW"/>
</dbReference>
<dbReference type="SUPFAM" id="SSF52540">
    <property type="entry name" value="P-loop containing nucleoside triphosphate hydrolases"/>
    <property type="match status" value="2"/>
</dbReference>
<dbReference type="GO" id="GO:0016887">
    <property type="term" value="F:ATP hydrolysis activity"/>
    <property type="evidence" value="ECO:0007669"/>
    <property type="project" value="InterPro"/>
</dbReference>
<proteinExistence type="predicted"/>
<dbReference type="InterPro" id="IPR001270">
    <property type="entry name" value="ClpA/B"/>
</dbReference>
<keyword evidence="8" id="KW-0645">Protease</keyword>
<evidence type="ECO:0000259" key="6">
    <source>
        <dbReference type="SMART" id="SM00382"/>
    </source>
</evidence>
<dbReference type="InterPro" id="IPR019489">
    <property type="entry name" value="Clp_ATPase_C"/>
</dbReference>
<feature type="domain" description="AAA+ ATPase" evidence="6">
    <location>
        <begin position="478"/>
        <end position="646"/>
    </location>
</feature>
<dbReference type="Pfam" id="PF17871">
    <property type="entry name" value="AAA_lid_9"/>
    <property type="match status" value="1"/>
</dbReference>
<gene>
    <name evidence="8" type="ORF">EV215_1991</name>
</gene>
<protein>
    <submittedName>
        <fullName evidence="8">ATP-dependent Clp protease ATP-binding subunit ClpA</fullName>
    </submittedName>
</protein>
<keyword evidence="9" id="KW-1185">Reference proteome</keyword>
<dbReference type="Pfam" id="PF02861">
    <property type="entry name" value="Clp_N"/>
    <property type="match status" value="1"/>
</dbReference>
<feature type="domain" description="Clp ATPase C-terminal" evidence="7">
    <location>
        <begin position="645"/>
        <end position="734"/>
    </location>
</feature>
<dbReference type="InterPro" id="IPR003593">
    <property type="entry name" value="AAA+_ATPase"/>
</dbReference>
<dbReference type="SMART" id="SM00382">
    <property type="entry name" value="AAA"/>
    <property type="match status" value="2"/>
</dbReference>
<evidence type="ECO:0000259" key="7">
    <source>
        <dbReference type="SMART" id="SM01086"/>
    </source>
</evidence>
<dbReference type="PRINTS" id="PR00300">
    <property type="entry name" value="CLPPROTEASEA"/>
</dbReference>
<dbReference type="GO" id="GO:0005737">
    <property type="term" value="C:cytoplasm"/>
    <property type="evidence" value="ECO:0007669"/>
    <property type="project" value="TreeGrafter"/>
</dbReference>
<dbReference type="Gene3D" id="1.10.8.60">
    <property type="match status" value="2"/>
</dbReference>
<dbReference type="InterPro" id="IPR003959">
    <property type="entry name" value="ATPase_AAA_core"/>
</dbReference>
<dbReference type="PANTHER" id="PTHR11638:SF111">
    <property type="entry name" value="ATP-DEPENDENT CLP PROTEASE ATP-BINDING SUBUNIT CLPA"/>
    <property type="match status" value="1"/>
</dbReference>
<dbReference type="CDD" id="cd00009">
    <property type="entry name" value="AAA"/>
    <property type="match status" value="1"/>
</dbReference>
<dbReference type="CDD" id="cd19499">
    <property type="entry name" value="RecA-like_ClpB_Hsp104-like"/>
    <property type="match status" value="1"/>
</dbReference>
<evidence type="ECO:0000256" key="4">
    <source>
        <dbReference type="ARBA" id="ARBA00023186"/>
    </source>
</evidence>
<dbReference type="FunFam" id="3.40.50.300:FF:000025">
    <property type="entry name" value="ATP-dependent Clp protease subunit"/>
    <property type="match status" value="1"/>
</dbReference>